<dbReference type="AlphaFoldDB" id="A0AB73H668"/>
<name>A0AB73H668_9XANT</name>
<evidence type="ECO:0000313" key="1">
    <source>
        <dbReference type="EMBL" id="MBB5672963.1"/>
    </source>
</evidence>
<accession>A0AB73H668</accession>
<proteinExistence type="predicted"/>
<dbReference type="RefSeq" id="WP_152667177.1">
    <property type="nucleotide sequence ID" value="NZ_JACIIQ010000061.1"/>
</dbReference>
<comment type="caution">
    <text evidence="1">The sequence shown here is derived from an EMBL/GenBank/DDBJ whole genome shotgun (WGS) entry which is preliminary data.</text>
</comment>
<gene>
    <name evidence="1" type="ORF">FHR65_004579</name>
</gene>
<reference evidence="1" key="1">
    <citation type="submission" date="2020-08" db="EMBL/GenBank/DDBJ databases">
        <title>Studying the diversity of plant-associated saprophytic bacteria and their role in host health and plant-pathogen interactions.</title>
        <authorList>
            <person name="Potnis N."/>
        </authorList>
    </citation>
    <scope>NUCLEOTIDE SEQUENCE</scope>
    <source>
        <strain evidence="1">F21</strain>
    </source>
</reference>
<dbReference type="EMBL" id="JACIIQ010000061">
    <property type="protein sequence ID" value="MBB5672963.1"/>
    <property type="molecule type" value="Genomic_DNA"/>
</dbReference>
<dbReference type="Proteomes" id="UP000528595">
    <property type="component" value="Unassembled WGS sequence"/>
</dbReference>
<organism evidence="1">
    <name type="scientific">Xanthomonas arboricola</name>
    <dbReference type="NCBI Taxonomy" id="56448"/>
    <lineage>
        <taxon>Bacteria</taxon>
        <taxon>Pseudomonadati</taxon>
        <taxon>Pseudomonadota</taxon>
        <taxon>Gammaproteobacteria</taxon>
        <taxon>Lysobacterales</taxon>
        <taxon>Lysobacteraceae</taxon>
        <taxon>Xanthomonas</taxon>
    </lineage>
</organism>
<sequence>MTEISNLPQFLIAVAELLETIDRGKEVLFRLQFRRELSPVIEDTAGRLREFSERLYDVESRDYEGLYAAGLTDMHLSLKLESFQSSLQAFRMV</sequence>
<protein>
    <submittedName>
        <fullName evidence="1">Uncharacterized protein</fullName>
    </submittedName>
</protein>